<comment type="caution">
    <text evidence="1">The sequence shown here is derived from an EMBL/GenBank/DDBJ whole genome shotgun (WGS) entry which is preliminary data.</text>
</comment>
<protein>
    <submittedName>
        <fullName evidence="1">Uncharacterized protein</fullName>
    </submittedName>
</protein>
<reference evidence="1" key="1">
    <citation type="submission" date="2021-11" db="EMBL/GenBank/DDBJ databases">
        <authorList>
            <person name="Herlambang A."/>
            <person name="Guo Y."/>
            <person name="Takashima Y."/>
            <person name="Nishizawa T."/>
        </authorList>
    </citation>
    <scope>NUCLEOTIDE SEQUENCE</scope>
    <source>
        <strain evidence="1">E1425</strain>
    </source>
</reference>
<gene>
    <name evidence="1" type="ORF">EMPS_09894</name>
</gene>
<proteinExistence type="predicted"/>
<organism evidence="1 2">
    <name type="scientific">Entomortierella parvispora</name>
    <dbReference type="NCBI Taxonomy" id="205924"/>
    <lineage>
        <taxon>Eukaryota</taxon>
        <taxon>Fungi</taxon>
        <taxon>Fungi incertae sedis</taxon>
        <taxon>Mucoromycota</taxon>
        <taxon>Mortierellomycotina</taxon>
        <taxon>Mortierellomycetes</taxon>
        <taxon>Mortierellales</taxon>
        <taxon>Mortierellaceae</taxon>
        <taxon>Entomortierella</taxon>
    </lineage>
</organism>
<name>A0A9P3HIW2_9FUNG</name>
<dbReference type="EMBL" id="BQFW01000013">
    <property type="protein sequence ID" value="GJJ77535.1"/>
    <property type="molecule type" value="Genomic_DNA"/>
</dbReference>
<keyword evidence="2" id="KW-1185">Reference proteome</keyword>
<reference evidence="1" key="2">
    <citation type="journal article" date="2022" name="Microbiol. Resour. Announc.">
        <title>Whole-Genome Sequence of Entomortierella parvispora E1425, a Mucoromycotan Fungus Associated with Burkholderiaceae-Related Endosymbiotic Bacteria.</title>
        <authorList>
            <person name="Herlambang A."/>
            <person name="Guo Y."/>
            <person name="Takashima Y."/>
            <person name="Narisawa K."/>
            <person name="Ohta H."/>
            <person name="Nishizawa T."/>
        </authorList>
    </citation>
    <scope>NUCLEOTIDE SEQUENCE</scope>
    <source>
        <strain evidence="1">E1425</strain>
    </source>
</reference>
<evidence type="ECO:0000313" key="1">
    <source>
        <dbReference type="EMBL" id="GJJ77535.1"/>
    </source>
</evidence>
<accession>A0A9P3HIW2</accession>
<evidence type="ECO:0000313" key="2">
    <source>
        <dbReference type="Proteomes" id="UP000827284"/>
    </source>
</evidence>
<sequence length="94" mass="10977">MHILIQHSRNEDRTRPYHRLACSRTLLPGRHTSYWTLSFVVLFVEQWHLTGRSSGVRQAGAVASDRQEQWRDAPHAEVWILRIVDQSVQPHLLA</sequence>
<dbReference type="AlphaFoldDB" id="A0A9P3HIW2"/>
<dbReference type="Proteomes" id="UP000827284">
    <property type="component" value="Unassembled WGS sequence"/>
</dbReference>